<protein>
    <recommendedName>
        <fullName evidence="2">SCP domain-containing protein</fullName>
    </recommendedName>
</protein>
<feature type="signal peptide" evidence="1">
    <location>
        <begin position="1"/>
        <end position="23"/>
    </location>
</feature>
<dbReference type="PANTHER" id="PTHR31157">
    <property type="entry name" value="SCP DOMAIN-CONTAINING PROTEIN"/>
    <property type="match status" value="1"/>
</dbReference>
<evidence type="ECO:0000313" key="3">
    <source>
        <dbReference type="EMBL" id="EOT87628.1"/>
    </source>
</evidence>
<accession>S0PG38</accession>
<name>S0PG38_9ENTE</name>
<keyword evidence="4" id="KW-1185">Reference proteome</keyword>
<dbReference type="Pfam" id="PF00188">
    <property type="entry name" value="CAP"/>
    <property type="match status" value="1"/>
</dbReference>
<dbReference type="STRING" id="1140003.OMY_00692"/>
<keyword evidence="1" id="KW-0732">Signal</keyword>
<reference evidence="3 4" key="1">
    <citation type="submission" date="2013-03" db="EMBL/GenBank/DDBJ databases">
        <title>The Genome Sequence of Enterococcus sulfureus ATCC_49903 (PacBio/Illumina hybrid assembly).</title>
        <authorList>
            <consortium name="The Broad Institute Genomics Platform"/>
            <consortium name="The Broad Institute Genome Sequencing Center for Infectious Disease"/>
            <person name="Earl A."/>
            <person name="Russ C."/>
            <person name="Gilmore M."/>
            <person name="Surin D."/>
            <person name="Walker B."/>
            <person name="Young S."/>
            <person name="Zeng Q."/>
            <person name="Gargeya S."/>
            <person name="Fitzgerald M."/>
            <person name="Haas B."/>
            <person name="Abouelleil A."/>
            <person name="Allen A.W."/>
            <person name="Alvarado L."/>
            <person name="Arachchi H.M."/>
            <person name="Berlin A.M."/>
            <person name="Chapman S.B."/>
            <person name="Gainer-Dewar J."/>
            <person name="Goldberg J."/>
            <person name="Griggs A."/>
            <person name="Gujja S."/>
            <person name="Hansen M."/>
            <person name="Howarth C."/>
            <person name="Imamovic A."/>
            <person name="Ireland A."/>
            <person name="Larimer J."/>
            <person name="McCowan C."/>
            <person name="Murphy C."/>
            <person name="Pearson M."/>
            <person name="Poon T.W."/>
            <person name="Priest M."/>
            <person name="Roberts A."/>
            <person name="Saif S."/>
            <person name="Shea T."/>
            <person name="Sisk P."/>
            <person name="Sykes S."/>
            <person name="Wortman J."/>
            <person name="Nusbaum C."/>
            <person name="Birren B."/>
        </authorList>
    </citation>
    <scope>NUCLEOTIDE SEQUENCE [LARGE SCALE GENOMIC DNA]</scope>
    <source>
        <strain evidence="3 4">ATCC 49903</strain>
    </source>
</reference>
<dbReference type="PATRIC" id="fig|1140003.3.peg.685"/>
<dbReference type="EMBL" id="ASWO01000001">
    <property type="protein sequence ID" value="EOT87628.1"/>
    <property type="molecule type" value="Genomic_DNA"/>
</dbReference>
<feature type="chain" id="PRO_5004488681" description="SCP domain-containing protein" evidence="1">
    <location>
        <begin position="24"/>
        <end position="269"/>
    </location>
</feature>
<dbReference type="InterPro" id="IPR035940">
    <property type="entry name" value="CAP_sf"/>
</dbReference>
<gene>
    <name evidence="3" type="ORF">I573_00685</name>
</gene>
<dbReference type="AlphaFoldDB" id="S0PG38"/>
<dbReference type="SUPFAM" id="SSF55797">
    <property type="entry name" value="PR-1-like"/>
    <property type="match status" value="1"/>
</dbReference>
<dbReference type="OrthoDB" id="9783944at2"/>
<dbReference type="PANTHER" id="PTHR31157:SF1">
    <property type="entry name" value="SCP DOMAIN-CONTAINING PROTEIN"/>
    <property type="match status" value="1"/>
</dbReference>
<dbReference type="CDD" id="cd05379">
    <property type="entry name" value="CAP_bacterial"/>
    <property type="match status" value="1"/>
</dbReference>
<sequence length="269" mass="30169">MKKMVSLLVGMGFLCLGGAVVDAEDLSKNRNQNRAVQSTSQVTKPKTYQLVILSKTTTGQVLEKRTETLAANQKITRSAKAFANYTLKSPNTQSIMMSQNQTMIFVYQKKASPVVQKKTPVQVQNELATQVLTQISQYRKSRGLNTLRTQPALQRAATQRANELFTKFSHTRPNGRSGLSAPTDYGYKGITFVENLGYTYYGQSLEWYRVNGAQKIMQGWKNSPGHNKNLLNRQPTEGAVGISFKQVGPDRYDMTFSYLGGLQKNEYKK</sequence>
<dbReference type="RefSeq" id="WP_016185181.1">
    <property type="nucleotide sequence ID" value="NZ_ASWO01000001.1"/>
</dbReference>
<organism evidence="3 4">
    <name type="scientific">Enterococcus sulfureus ATCC 49903</name>
    <dbReference type="NCBI Taxonomy" id="1140003"/>
    <lineage>
        <taxon>Bacteria</taxon>
        <taxon>Bacillati</taxon>
        <taxon>Bacillota</taxon>
        <taxon>Bacilli</taxon>
        <taxon>Lactobacillales</taxon>
        <taxon>Enterococcaceae</taxon>
        <taxon>Enterococcus</taxon>
    </lineage>
</organism>
<evidence type="ECO:0000256" key="1">
    <source>
        <dbReference type="SAM" id="SignalP"/>
    </source>
</evidence>
<evidence type="ECO:0000259" key="2">
    <source>
        <dbReference type="Pfam" id="PF00188"/>
    </source>
</evidence>
<feature type="domain" description="SCP" evidence="2">
    <location>
        <begin position="134"/>
        <end position="244"/>
    </location>
</feature>
<comment type="caution">
    <text evidence="3">The sequence shown here is derived from an EMBL/GenBank/DDBJ whole genome shotgun (WGS) entry which is preliminary data.</text>
</comment>
<dbReference type="Gene3D" id="3.40.33.10">
    <property type="entry name" value="CAP"/>
    <property type="match status" value="1"/>
</dbReference>
<dbReference type="Proteomes" id="UP000015961">
    <property type="component" value="Unassembled WGS sequence"/>
</dbReference>
<evidence type="ECO:0000313" key="4">
    <source>
        <dbReference type="Proteomes" id="UP000015961"/>
    </source>
</evidence>
<dbReference type="InterPro" id="IPR014044">
    <property type="entry name" value="CAP_dom"/>
</dbReference>
<dbReference type="eggNOG" id="COG2340">
    <property type="taxonomic scope" value="Bacteria"/>
</dbReference>
<proteinExistence type="predicted"/>